<dbReference type="GO" id="GO:0016020">
    <property type="term" value="C:membrane"/>
    <property type="evidence" value="ECO:0007669"/>
    <property type="project" value="UniProtKB-SubCell"/>
</dbReference>
<keyword evidence="4 6" id="KW-1133">Transmembrane helix</keyword>
<reference evidence="7 8" key="1">
    <citation type="submission" date="2024-04" db="EMBL/GenBank/DDBJ databases">
        <authorList>
            <person name="Fracassetti M."/>
        </authorList>
    </citation>
    <scope>NUCLEOTIDE SEQUENCE [LARGE SCALE GENOMIC DNA]</scope>
</reference>
<keyword evidence="3 6" id="KW-0812">Transmembrane</keyword>
<organism evidence="7 8">
    <name type="scientific">Linum trigynum</name>
    <dbReference type="NCBI Taxonomy" id="586398"/>
    <lineage>
        <taxon>Eukaryota</taxon>
        <taxon>Viridiplantae</taxon>
        <taxon>Streptophyta</taxon>
        <taxon>Embryophyta</taxon>
        <taxon>Tracheophyta</taxon>
        <taxon>Spermatophyta</taxon>
        <taxon>Magnoliopsida</taxon>
        <taxon>eudicotyledons</taxon>
        <taxon>Gunneridae</taxon>
        <taxon>Pentapetalae</taxon>
        <taxon>rosids</taxon>
        <taxon>fabids</taxon>
        <taxon>Malpighiales</taxon>
        <taxon>Linaceae</taxon>
        <taxon>Linum</taxon>
    </lineage>
</organism>
<name>A0AAV2GQ15_9ROSI</name>
<evidence type="ECO:0000313" key="8">
    <source>
        <dbReference type="Proteomes" id="UP001497516"/>
    </source>
</evidence>
<sequence>MLCFSCYTFSLVFTLLLGILAASSFRHRRLINTYMRLMFALFLAAIAFLVFLNAVTTDAPPRYDDDDQDARAFSGWLREKVVDAAFWNKVKGGLVESALCKDSHTSRSKGAKKRDRIYGSCCINCNHLSPSNVCPSWNRDLEKLCYDCELCKAVVLSQMNTKLLTAKQMITLTMC</sequence>
<comment type="subcellular location">
    <subcellularLocation>
        <location evidence="1">Membrane</location>
    </subcellularLocation>
</comment>
<evidence type="ECO:0000256" key="4">
    <source>
        <dbReference type="ARBA" id="ARBA00022989"/>
    </source>
</evidence>
<dbReference type="GO" id="GO:0009734">
    <property type="term" value="P:auxin-activated signaling pathway"/>
    <property type="evidence" value="ECO:0007669"/>
    <property type="project" value="InterPro"/>
</dbReference>
<evidence type="ECO:0000256" key="3">
    <source>
        <dbReference type="ARBA" id="ARBA00022692"/>
    </source>
</evidence>
<protein>
    <submittedName>
        <fullName evidence="7">Uncharacterized protein</fullName>
    </submittedName>
</protein>
<evidence type="ECO:0000313" key="7">
    <source>
        <dbReference type="EMBL" id="CAL1412759.1"/>
    </source>
</evidence>
<dbReference type="PANTHER" id="PTHR32191">
    <property type="entry name" value="TETRASPANIN-8-RELATED"/>
    <property type="match status" value="1"/>
</dbReference>
<accession>A0AAV2GQ15</accession>
<dbReference type="AlphaFoldDB" id="A0AAV2GQ15"/>
<keyword evidence="8" id="KW-1185">Reference proteome</keyword>
<evidence type="ECO:0000256" key="5">
    <source>
        <dbReference type="ARBA" id="ARBA00023136"/>
    </source>
</evidence>
<keyword evidence="5 6" id="KW-0472">Membrane</keyword>
<dbReference type="Proteomes" id="UP001497516">
    <property type="component" value="Chromosome 9"/>
</dbReference>
<dbReference type="EMBL" id="OZ034822">
    <property type="protein sequence ID" value="CAL1412759.1"/>
    <property type="molecule type" value="Genomic_DNA"/>
</dbReference>
<evidence type="ECO:0000256" key="2">
    <source>
        <dbReference type="ARBA" id="ARBA00006840"/>
    </source>
</evidence>
<gene>
    <name evidence="7" type="ORF">LTRI10_LOCUS52031</name>
</gene>
<proteinExistence type="inferred from homology"/>
<evidence type="ECO:0000256" key="6">
    <source>
        <dbReference type="SAM" id="Phobius"/>
    </source>
</evidence>
<feature type="transmembrane region" description="Helical" evidence="6">
    <location>
        <begin position="37"/>
        <end position="55"/>
    </location>
</feature>
<dbReference type="InterPro" id="IPR044991">
    <property type="entry name" value="TET_plant"/>
</dbReference>
<evidence type="ECO:0000256" key="1">
    <source>
        <dbReference type="ARBA" id="ARBA00004370"/>
    </source>
</evidence>
<comment type="similarity">
    <text evidence="2">Belongs to the tetraspanin (TM4SF) family.</text>
</comment>